<dbReference type="AlphaFoldDB" id="A0A7C1P1W8"/>
<accession>A0A7C1P1W8</accession>
<dbReference type="Gene3D" id="3.40.630.30">
    <property type="match status" value="1"/>
</dbReference>
<protein>
    <submittedName>
        <fullName evidence="2">N-acetyltransferase family protein</fullName>
    </submittedName>
</protein>
<comment type="caution">
    <text evidence="2">The sequence shown here is derived from an EMBL/GenBank/DDBJ whole genome shotgun (WGS) entry which is preliminary data.</text>
</comment>
<organism evidence="2">
    <name type="scientific">Agrobacterium albertimagni</name>
    <dbReference type="NCBI Taxonomy" id="147266"/>
    <lineage>
        <taxon>Bacteria</taxon>
        <taxon>Pseudomonadati</taxon>
        <taxon>Pseudomonadota</taxon>
        <taxon>Alphaproteobacteria</taxon>
        <taxon>Hyphomicrobiales</taxon>
        <taxon>Rhizobiaceae</taxon>
        <taxon>Rhizobium/Agrobacterium group</taxon>
        <taxon>Agrobacterium</taxon>
    </lineage>
</organism>
<evidence type="ECO:0000259" key="1">
    <source>
        <dbReference type="PROSITE" id="PS51186"/>
    </source>
</evidence>
<dbReference type="GO" id="GO:0016747">
    <property type="term" value="F:acyltransferase activity, transferring groups other than amino-acyl groups"/>
    <property type="evidence" value="ECO:0007669"/>
    <property type="project" value="InterPro"/>
</dbReference>
<reference evidence="2" key="1">
    <citation type="journal article" date="2020" name="mSystems">
        <title>Genome- and Community-Level Interaction Insights into Carbon Utilization and Element Cycling Functions of Hydrothermarchaeota in Hydrothermal Sediment.</title>
        <authorList>
            <person name="Zhou Z."/>
            <person name="Liu Y."/>
            <person name="Xu W."/>
            <person name="Pan J."/>
            <person name="Luo Z.H."/>
            <person name="Li M."/>
        </authorList>
    </citation>
    <scope>NUCLEOTIDE SEQUENCE [LARGE SCALE GENOMIC DNA]</scope>
    <source>
        <strain evidence="2">SpSt-243</strain>
    </source>
</reference>
<dbReference type="InterPro" id="IPR000182">
    <property type="entry name" value="GNAT_dom"/>
</dbReference>
<dbReference type="EMBL" id="DSKI01000553">
    <property type="protein sequence ID" value="HEB44130.1"/>
    <property type="molecule type" value="Genomic_DNA"/>
</dbReference>
<dbReference type="PANTHER" id="PTHR43072:SF8">
    <property type="entry name" value="ACYLTRANSFERASE FABY-RELATED"/>
    <property type="match status" value="1"/>
</dbReference>
<name>A0A7C1P1W8_9HYPH</name>
<sequence>MNLEIRDLIPDDLLQVTAIYADAVVNGTASYELVPPDLDEMSARFAALKVKGYPYLAAIDEQGSLAGYAYASAFRTRPAYRWLVEDSIYIAPAARGRGVGKALLRELLIQCEKLGFRQMVAVIGGASEASMAVHRSCGFEPAGRLVGTGFKHDLWLDTVFMQKALGEGNSTMPDLSSYPGTMP</sequence>
<dbReference type="SUPFAM" id="SSF55729">
    <property type="entry name" value="Acyl-CoA N-acyltransferases (Nat)"/>
    <property type="match status" value="1"/>
</dbReference>
<feature type="domain" description="N-acetyltransferase" evidence="1">
    <location>
        <begin position="3"/>
        <end position="166"/>
    </location>
</feature>
<dbReference type="InterPro" id="IPR016181">
    <property type="entry name" value="Acyl_CoA_acyltransferase"/>
</dbReference>
<dbReference type="CDD" id="cd04301">
    <property type="entry name" value="NAT_SF"/>
    <property type="match status" value="1"/>
</dbReference>
<evidence type="ECO:0000313" key="2">
    <source>
        <dbReference type="EMBL" id="HEB44130.1"/>
    </source>
</evidence>
<keyword evidence="2" id="KW-0808">Transferase</keyword>
<gene>
    <name evidence="2" type="ORF">ENP70_10650</name>
</gene>
<dbReference type="PANTHER" id="PTHR43072">
    <property type="entry name" value="N-ACETYLTRANSFERASE"/>
    <property type="match status" value="1"/>
</dbReference>
<dbReference type="PROSITE" id="PS51186">
    <property type="entry name" value="GNAT"/>
    <property type="match status" value="1"/>
</dbReference>
<proteinExistence type="predicted"/>
<dbReference type="Pfam" id="PF00583">
    <property type="entry name" value="Acetyltransf_1"/>
    <property type="match status" value="1"/>
</dbReference>